<dbReference type="AlphaFoldDB" id="A0A1I8FEW6"/>
<sequence>RSEPPSWGHSAGPNSTASCCFARGQRLQQSGTSLAAFGSLEAVEPFGYTPMHAACQTGKWSNVAYLIQEMIQPPPPSVCAGLGYQKSVSLVTYKQFNILPDCMKTGSNICTESADMSCSDAEATKLKRQLSRSSGPWPPWQPQRRLLLATTPAETRVLGCVQARPPGRVGSAAAGSDSRGSGSDDSSGLGLALQVC</sequence>
<protein>
    <submittedName>
        <fullName evidence="3">ANK_REP_REGION domain-containing protein</fullName>
    </submittedName>
</protein>
<accession>A0A1I8FEW6</accession>
<reference evidence="3" key="1">
    <citation type="submission" date="2016-11" db="UniProtKB">
        <authorList>
            <consortium name="WormBaseParasite"/>
        </authorList>
    </citation>
    <scope>IDENTIFICATION</scope>
</reference>
<feature type="region of interest" description="Disordered" evidence="1">
    <location>
        <begin position="161"/>
        <end position="196"/>
    </location>
</feature>
<proteinExistence type="predicted"/>
<evidence type="ECO:0000313" key="2">
    <source>
        <dbReference type="Proteomes" id="UP000095280"/>
    </source>
</evidence>
<dbReference type="WBParaSite" id="maker-unitig_31241-snap-gene-0.3-mRNA-1">
    <property type="protein sequence ID" value="maker-unitig_31241-snap-gene-0.3-mRNA-1"/>
    <property type="gene ID" value="maker-unitig_31241-snap-gene-0.3"/>
</dbReference>
<keyword evidence="2" id="KW-1185">Reference proteome</keyword>
<feature type="compositionally biased region" description="Low complexity" evidence="1">
    <location>
        <begin position="170"/>
        <end position="196"/>
    </location>
</feature>
<organism evidence="2 3">
    <name type="scientific">Macrostomum lignano</name>
    <dbReference type="NCBI Taxonomy" id="282301"/>
    <lineage>
        <taxon>Eukaryota</taxon>
        <taxon>Metazoa</taxon>
        <taxon>Spiralia</taxon>
        <taxon>Lophotrochozoa</taxon>
        <taxon>Platyhelminthes</taxon>
        <taxon>Rhabditophora</taxon>
        <taxon>Macrostomorpha</taxon>
        <taxon>Macrostomida</taxon>
        <taxon>Macrostomidae</taxon>
        <taxon>Macrostomum</taxon>
    </lineage>
</organism>
<evidence type="ECO:0000256" key="1">
    <source>
        <dbReference type="SAM" id="MobiDB-lite"/>
    </source>
</evidence>
<dbReference type="Proteomes" id="UP000095280">
    <property type="component" value="Unplaced"/>
</dbReference>
<evidence type="ECO:0000313" key="3">
    <source>
        <dbReference type="WBParaSite" id="maker-unitig_31241-snap-gene-0.3-mRNA-1"/>
    </source>
</evidence>
<name>A0A1I8FEW6_9PLAT</name>